<name>A0A4Y9ZZC0_9AGAM</name>
<reference evidence="2 3" key="1">
    <citation type="submission" date="2019-02" db="EMBL/GenBank/DDBJ databases">
        <title>Genome sequencing of the rare red list fungi Hericium alpestre (H. flagellum).</title>
        <authorList>
            <person name="Buettner E."/>
            <person name="Kellner H."/>
        </authorList>
    </citation>
    <scope>NUCLEOTIDE SEQUENCE [LARGE SCALE GENOMIC DNA]</scope>
    <source>
        <strain evidence="2 3">DSM 108284</strain>
    </source>
</reference>
<dbReference type="EMBL" id="SFCI01000377">
    <property type="protein sequence ID" value="TFY80192.1"/>
    <property type="molecule type" value="Genomic_DNA"/>
</dbReference>
<proteinExistence type="predicted"/>
<dbReference type="Proteomes" id="UP000298061">
    <property type="component" value="Unassembled WGS sequence"/>
</dbReference>
<accession>A0A4Y9ZZC0</accession>
<keyword evidence="3" id="KW-1185">Reference proteome</keyword>
<comment type="caution">
    <text evidence="2">The sequence shown here is derived from an EMBL/GenBank/DDBJ whole genome shotgun (WGS) entry which is preliminary data.</text>
</comment>
<evidence type="ECO:0000256" key="1">
    <source>
        <dbReference type="SAM" id="MobiDB-lite"/>
    </source>
</evidence>
<protein>
    <submittedName>
        <fullName evidence="2">Uncharacterized protein</fullName>
    </submittedName>
</protein>
<dbReference type="AlphaFoldDB" id="A0A4Y9ZZC0"/>
<feature type="compositionally biased region" description="Acidic residues" evidence="1">
    <location>
        <begin position="147"/>
        <end position="164"/>
    </location>
</feature>
<evidence type="ECO:0000313" key="2">
    <source>
        <dbReference type="EMBL" id="TFY80192.1"/>
    </source>
</evidence>
<organism evidence="2 3">
    <name type="scientific">Hericium alpestre</name>
    <dbReference type="NCBI Taxonomy" id="135208"/>
    <lineage>
        <taxon>Eukaryota</taxon>
        <taxon>Fungi</taxon>
        <taxon>Dikarya</taxon>
        <taxon>Basidiomycota</taxon>
        <taxon>Agaricomycotina</taxon>
        <taxon>Agaricomycetes</taxon>
        <taxon>Russulales</taxon>
        <taxon>Hericiaceae</taxon>
        <taxon>Hericium</taxon>
    </lineage>
</organism>
<gene>
    <name evidence="2" type="ORF">EWM64_g3817</name>
</gene>
<evidence type="ECO:0000313" key="3">
    <source>
        <dbReference type="Proteomes" id="UP000298061"/>
    </source>
</evidence>
<feature type="region of interest" description="Disordered" evidence="1">
    <location>
        <begin position="143"/>
        <end position="167"/>
    </location>
</feature>
<sequence>MNEPDFRPKSEPPVSIRLPRSADSLALLERLCGVLPLGDLRILEFTYNPADWSPETWVNVFGNCKRIEHVFVGGWNAALFCKALTYSVYKGSGEALRSRDLFFRNLRSLEVYDLNLFSLIVHEKINCRVIEVLKSQLRAREDMMHDDSDDEEECSESEDGDVGGEFDPRLDQLRISECSITRFYAEDMKDVVADVVWDECEGVYEKHHNEREDW</sequence>